<protein>
    <submittedName>
        <fullName evidence="7">Protein DDI1 homolog 2</fullName>
    </submittedName>
</protein>
<dbReference type="InterPro" id="IPR033882">
    <property type="entry name" value="DDI1_N"/>
</dbReference>
<keyword evidence="3" id="KW-0064">Aspartyl protease</keyword>
<feature type="region of interest" description="Disordered" evidence="5">
    <location>
        <begin position="98"/>
        <end position="122"/>
    </location>
</feature>
<dbReference type="Pfam" id="PF24669">
    <property type="entry name" value="Ddi2_HDD"/>
    <property type="match status" value="1"/>
</dbReference>
<dbReference type="FunFam" id="2.40.70.10:FF:000005">
    <property type="entry name" value="DNA damage inducible 1 homolog 2"/>
    <property type="match status" value="1"/>
</dbReference>
<name>A0AAV4W8E9_9ARAC</name>
<dbReference type="InterPro" id="IPR019103">
    <property type="entry name" value="Peptidase_aspartic_DDI1-type"/>
</dbReference>
<organism evidence="7 8">
    <name type="scientific">Caerostris darwini</name>
    <dbReference type="NCBI Taxonomy" id="1538125"/>
    <lineage>
        <taxon>Eukaryota</taxon>
        <taxon>Metazoa</taxon>
        <taxon>Ecdysozoa</taxon>
        <taxon>Arthropoda</taxon>
        <taxon>Chelicerata</taxon>
        <taxon>Arachnida</taxon>
        <taxon>Araneae</taxon>
        <taxon>Araneomorphae</taxon>
        <taxon>Entelegynae</taxon>
        <taxon>Araneoidea</taxon>
        <taxon>Araneidae</taxon>
        <taxon>Caerostris</taxon>
    </lineage>
</organism>
<dbReference type="CDD" id="cd01796">
    <property type="entry name" value="Ubl_Ddi1_like"/>
    <property type="match status" value="1"/>
</dbReference>
<dbReference type="Proteomes" id="UP001054837">
    <property type="component" value="Unassembled WGS sequence"/>
</dbReference>
<dbReference type="SUPFAM" id="SSF54236">
    <property type="entry name" value="Ubiquitin-like"/>
    <property type="match status" value="1"/>
</dbReference>
<dbReference type="Pfam" id="PF09668">
    <property type="entry name" value="Asp_protease"/>
    <property type="match status" value="1"/>
</dbReference>
<comment type="caution">
    <text evidence="7">The sequence shown here is derived from an EMBL/GenBank/DDBJ whole genome shotgun (WGS) entry which is preliminary data.</text>
</comment>
<dbReference type="Gene3D" id="3.10.20.90">
    <property type="entry name" value="Phosphatidylinositol 3-kinase Catalytic Subunit, Chain A, domain 1"/>
    <property type="match status" value="1"/>
</dbReference>
<dbReference type="Pfam" id="PF00240">
    <property type="entry name" value="ubiquitin"/>
    <property type="match status" value="1"/>
</dbReference>
<evidence type="ECO:0000256" key="1">
    <source>
        <dbReference type="ARBA" id="ARBA00009136"/>
    </source>
</evidence>
<dbReference type="SMART" id="SM00213">
    <property type="entry name" value="UBQ"/>
    <property type="match status" value="1"/>
</dbReference>
<feature type="domain" description="Ubiquitin-like" evidence="6">
    <location>
        <begin position="1"/>
        <end position="70"/>
    </location>
</feature>
<dbReference type="AlphaFoldDB" id="A0AAV4W8E9"/>
<dbReference type="CDD" id="cd05479">
    <property type="entry name" value="RP_DDI"/>
    <property type="match status" value="1"/>
</dbReference>
<dbReference type="PANTHER" id="PTHR15397:SF3">
    <property type="entry name" value="DNA DAMAGE INDUCIBLE 1 HOMOLOG 2"/>
    <property type="match status" value="1"/>
</dbReference>
<feature type="compositionally biased region" description="Polar residues" evidence="5">
    <location>
        <begin position="354"/>
        <end position="363"/>
    </location>
</feature>
<feature type="region of interest" description="Disordered" evidence="5">
    <location>
        <begin position="347"/>
        <end position="379"/>
    </location>
</feature>
<dbReference type="GO" id="GO:0006508">
    <property type="term" value="P:proteolysis"/>
    <property type="evidence" value="ECO:0007669"/>
    <property type="project" value="UniProtKB-KW"/>
</dbReference>
<dbReference type="EMBL" id="BPLQ01014200">
    <property type="protein sequence ID" value="GIY78079.1"/>
    <property type="molecule type" value="Genomic_DNA"/>
</dbReference>
<evidence type="ECO:0000313" key="8">
    <source>
        <dbReference type="Proteomes" id="UP001054837"/>
    </source>
</evidence>
<evidence type="ECO:0000256" key="5">
    <source>
        <dbReference type="SAM" id="MobiDB-lite"/>
    </source>
</evidence>
<dbReference type="SUPFAM" id="SSF50630">
    <property type="entry name" value="Acid proteases"/>
    <property type="match status" value="1"/>
</dbReference>
<reference evidence="7 8" key="1">
    <citation type="submission" date="2021-06" db="EMBL/GenBank/DDBJ databases">
        <title>Caerostris darwini draft genome.</title>
        <authorList>
            <person name="Kono N."/>
            <person name="Arakawa K."/>
        </authorList>
    </citation>
    <scope>NUCLEOTIDE SEQUENCE [LARGE SCALE GENOMIC DNA]</scope>
</reference>
<gene>
    <name evidence="7" type="primary">ddi2</name>
    <name evidence="7" type="ORF">CDAR_282881</name>
</gene>
<evidence type="ECO:0000256" key="4">
    <source>
        <dbReference type="ARBA" id="ARBA00022801"/>
    </source>
</evidence>
<dbReference type="InterPro" id="IPR057273">
    <property type="entry name" value="Ddi1/2_HDD"/>
</dbReference>
<keyword evidence="4" id="KW-0378">Hydrolase</keyword>
<evidence type="ECO:0000256" key="2">
    <source>
        <dbReference type="ARBA" id="ARBA00022670"/>
    </source>
</evidence>
<dbReference type="PROSITE" id="PS50053">
    <property type="entry name" value="UBIQUITIN_2"/>
    <property type="match status" value="1"/>
</dbReference>
<dbReference type="GO" id="GO:0004190">
    <property type="term" value="F:aspartic-type endopeptidase activity"/>
    <property type="evidence" value="ECO:0007669"/>
    <property type="project" value="UniProtKB-KW"/>
</dbReference>
<keyword evidence="2" id="KW-0645">Protease</keyword>
<dbReference type="InterPro" id="IPR000626">
    <property type="entry name" value="Ubiquitin-like_dom"/>
</dbReference>
<dbReference type="InterPro" id="IPR021109">
    <property type="entry name" value="Peptidase_aspartic_dom_sf"/>
</dbReference>
<keyword evidence="8" id="KW-1185">Reference proteome</keyword>
<feature type="compositionally biased region" description="Low complexity" evidence="5">
    <location>
        <begin position="106"/>
        <end position="122"/>
    </location>
</feature>
<sequence length="379" mass="42083">MKLTVTTLTDLIITLDVSPDMELENLKALCECEVGFSAQEMVITHEGRPLMDNKKDLKTYGVGDGDVLLIQQLMLPNSGHQLPDLGIDFSAIKLPNTPAPSPVTPPETFSTPVASTSGTSASTDTVERFRQDLINHPDRLALLKHNNPSLAEAFLSGNKELFAEVLNRQLAEKSERERKRIQMLNSDPFDPEYQKLIAEEIRQYNVDSNMEAAIEYHPESFGQVTMLYINCKVNGHPVRAFIDSGAQTTIMSQACAERCGIMRLVDRRWSGYAKGVGVQKILGRVHLGHIEIDDAHLQSSFSILEDQAMDMLLGLDMLKRHQCCIDLKRNVLVIGTTGTVAPFLSESDLPRNLGPQSEPTVTELQRFGPRGNLDNSNKK</sequence>
<evidence type="ECO:0000259" key="6">
    <source>
        <dbReference type="PROSITE" id="PS50053"/>
    </source>
</evidence>
<evidence type="ECO:0000313" key="7">
    <source>
        <dbReference type="EMBL" id="GIY78079.1"/>
    </source>
</evidence>
<dbReference type="InterPro" id="IPR029071">
    <property type="entry name" value="Ubiquitin-like_domsf"/>
</dbReference>
<evidence type="ECO:0000256" key="3">
    <source>
        <dbReference type="ARBA" id="ARBA00022750"/>
    </source>
</evidence>
<comment type="similarity">
    <text evidence="1">Belongs to the DDI1 family.</text>
</comment>
<dbReference type="PANTHER" id="PTHR15397">
    <property type="entry name" value="SODIUM-GLUCOSE COTRANSPORTER REGULATORY PROTEIN -RELATED"/>
    <property type="match status" value="1"/>
</dbReference>
<dbReference type="Gene3D" id="2.40.70.10">
    <property type="entry name" value="Acid Proteases"/>
    <property type="match status" value="1"/>
</dbReference>
<accession>A0AAV4W8E9</accession>
<proteinExistence type="inferred from homology"/>